<feature type="region of interest" description="Disordered" evidence="3">
    <location>
        <begin position="239"/>
        <end position="266"/>
    </location>
</feature>
<evidence type="ECO:0000313" key="4">
    <source>
        <dbReference type="EMBL" id="QGN14580.1"/>
    </source>
</evidence>
<feature type="coiled-coil region" evidence="2">
    <location>
        <begin position="113"/>
        <end position="173"/>
    </location>
</feature>
<comment type="similarity">
    <text evidence="1">Belongs to the Luc7 family.</text>
</comment>
<dbReference type="Pfam" id="PF03194">
    <property type="entry name" value="LUC7"/>
    <property type="match status" value="1"/>
</dbReference>
<gene>
    <name evidence="4" type="primary">LUC7</name>
    <name evidence="4" type="ORF">FIM1_1242</name>
</gene>
<keyword evidence="2" id="KW-0175">Coiled coil</keyword>
<name>A0ABX6EQJ4_KLUMA</name>
<reference evidence="4 5" key="1">
    <citation type="submission" date="2016-03" db="EMBL/GenBank/DDBJ databases">
        <title>How can Kluyveromyces marxianus grow so fast - potential evolutionary course in Saccharomyces Complex revealed by comparative genomics.</title>
        <authorList>
            <person name="Mo W."/>
            <person name="Lu W."/>
            <person name="Yang X."/>
            <person name="Qi J."/>
            <person name="Lv H."/>
        </authorList>
    </citation>
    <scope>NUCLEOTIDE SEQUENCE [LARGE SCALE GENOMIC DNA]</scope>
    <source>
        <strain evidence="4 5">FIM1</strain>
    </source>
</reference>
<dbReference type="InterPro" id="IPR004882">
    <property type="entry name" value="Luc7-rel"/>
</dbReference>
<accession>A0ABX6EQJ4</accession>
<feature type="compositionally biased region" description="Basic residues" evidence="3">
    <location>
        <begin position="240"/>
        <end position="249"/>
    </location>
</feature>
<protein>
    <submittedName>
        <fullName evidence="4">Protein LUC7</fullName>
    </submittedName>
</protein>
<evidence type="ECO:0000256" key="3">
    <source>
        <dbReference type="SAM" id="MobiDB-lite"/>
    </source>
</evidence>
<evidence type="ECO:0000313" key="5">
    <source>
        <dbReference type="Proteomes" id="UP000422736"/>
    </source>
</evidence>
<proteinExistence type="inferred from homology"/>
<dbReference type="PANTHER" id="PTHR12375">
    <property type="entry name" value="RNA-BINDING PROTEIN LUC7-RELATED"/>
    <property type="match status" value="1"/>
</dbReference>
<organism evidence="4 5">
    <name type="scientific">Kluyveromyces marxianus</name>
    <name type="common">Yeast</name>
    <name type="synonym">Candida kefyr</name>
    <dbReference type="NCBI Taxonomy" id="4911"/>
    <lineage>
        <taxon>Eukaryota</taxon>
        <taxon>Fungi</taxon>
        <taxon>Dikarya</taxon>
        <taxon>Ascomycota</taxon>
        <taxon>Saccharomycotina</taxon>
        <taxon>Saccharomycetes</taxon>
        <taxon>Saccharomycetales</taxon>
        <taxon>Saccharomycetaceae</taxon>
        <taxon>Kluyveromyces</taxon>
    </lineage>
</organism>
<dbReference type="Proteomes" id="UP000422736">
    <property type="component" value="Chromosome 2"/>
</dbReference>
<dbReference type="EMBL" id="CP015055">
    <property type="protein sequence ID" value="QGN14580.1"/>
    <property type="molecule type" value="Genomic_DNA"/>
</dbReference>
<sequence>MSAILEQRKLISQLMSSAATSHGLSSPSTCKSFVVGHCPYELFQGTKQPMGQCTRIHSLSHKMQYERDLKKGKTYPEFDLEHYSILKKIVHDCDVQIEMAHKKLQHHEEHHKLTAMLQELNQLESKCALMLSEIDMLIQHGEVMKAMVQSCKYNKLQKERDALSERCRNMNENIGQSAQQKLQVCRVCGAFLSRLDTDRRLADHFMGKVHLGYVIMRKELEMCRKRLHEQGRDVNSYTHYTRKPHRHGNAHSNHQMHAYTRKSYRS</sequence>
<evidence type="ECO:0000256" key="2">
    <source>
        <dbReference type="SAM" id="Coils"/>
    </source>
</evidence>
<keyword evidence="5" id="KW-1185">Reference proteome</keyword>
<evidence type="ECO:0000256" key="1">
    <source>
        <dbReference type="ARBA" id="ARBA00005655"/>
    </source>
</evidence>